<evidence type="ECO:0000256" key="1">
    <source>
        <dbReference type="ARBA" id="ARBA00004609"/>
    </source>
</evidence>
<dbReference type="GO" id="GO:0005886">
    <property type="term" value="C:plasma membrane"/>
    <property type="evidence" value="ECO:0007669"/>
    <property type="project" value="UniProtKB-SubCell"/>
</dbReference>
<dbReference type="OrthoDB" id="8945177at2759"/>
<keyword evidence="3" id="KW-0336">GPI-anchor</keyword>
<evidence type="ECO:0000256" key="3">
    <source>
        <dbReference type="ARBA" id="ARBA00022622"/>
    </source>
</evidence>
<comment type="caution">
    <text evidence="9">The sequence shown here is derived from an EMBL/GenBank/DDBJ whole genome shotgun (WGS) entry which is preliminary data.</text>
</comment>
<organism evidence="9 10">
    <name type="scientific">Synaphobranchus kaupii</name>
    <name type="common">Kaup's arrowtooth eel</name>
    <dbReference type="NCBI Taxonomy" id="118154"/>
    <lineage>
        <taxon>Eukaryota</taxon>
        <taxon>Metazoa</taxon>
        <taxon>Chordata</taxon>
        <taxon>Craniata</taxon>
        <taxon>Vertebrata</taxon>
        <taxon>Euteleostomi</taxon>
        <taxon>Actinopterygii</taxon>
        <taxon>Neopterygii</taxon>
        <taxon>Teleostei</taxon>
        <taxon>Anguilliformes</taxon>
        <taxon>Synaphobranchidae</taxon>
        <taxon>Synaphobranchus</taxon>
    </lineage>
</organism>
<dbReference type="PANTHER" id="PTHR47613:SF1">
    <property type="entry name" value="SPERM ACROSOME MEMBRANE-ASSOCIATED PROTEIN 4"/>
    <property type="match status" value="1"/>
</dbReference>
<keyword evidence="10" id="KW-1185">Reference proteome</keyword>
<name>A0A9Q1JCL9_SYNKA</name>
<gene>
    <name evidence="9" type="ORF">SKAU_G00025240</name>
</gene>
<evidence type="ECO:0000256" key="6">
    <source>
        <dbReference type="ARBA" id="ARBA00023157"/>
    </source>
</evidence>
<dbReference type="InterPro" id="IPR045860">
    <property type="entry name" value="Snake_toxin-like_sf"/>
</dbReference>
<dbReference type="GO" id="GO:0035036">
    <property type="term" value="P:sperm-egg recognition"/>
    <property type="evidence" value="ECO:0007669"/>
    <property type="project" value="TreeGrafter"/>
</dbReference>
<dbReference type="GO" id="GO:0098552">
    <property type="term" value="C:side of membrane"/>
    <property type="evidence" value="ECO:0007669"/>
    <property type="project" value="UniProtKB-KW"/>
</dbReference>
<dbReference type="SUPFAM" id="SSF57302">
    <property type="entry name" value="Snake toxin-like"/>
    <property type="match status" value="1"/>
</dbReference>
<accession>A0A9Q1JCL9</accession>
<evidence type="ECO:0000256" key="4">
    <source>
        <dbReference type="ARBA" id="ARBA00022729"/>
    </source>
</evidence>
<evidence type="ECO:0000313" key="10">
    <source>
        <dbReference type="Proteomes" id="UP001152622"/>
    </source>
</evidence>
<evidence type="ECO:0000256" key="5">
    <source>
        <dbReference type="ARBA" id="ARBA00023136"/>
    </source>
</evidence>
<dbReference type="PANTHER" id="PTHR47613">
    <property type="entry name" value="SPERM ACROSOME MEMBRANE-ASSOCIATED PROTEIN 4"/>
    <property type="match status" value="1"/>
</dbReference>
<dbReference type="AlphaFoldDB" id="A0A9Q1JCL9"/>
<evidence type="ECO:0000313" key="9">
    <source>
        <dbReference type="EMBL" id="KAJ8381746.1"/>
    </source>
</evidence>
<keyword evidence="6" id="KW-1015">Disulfide bond</keyword>
<sequence>MVQQQEIMFRLTLNKVLCVACRCQCALLCVCLLGPLLASSSLLCNFCPLHRKGLTCPTFTTECKPQERCYSGRGLYHGSIHILSAQGSVSRELCGTVQPIEFMGISYSINYTCCCRDKCNLPPELDNTLKMLFGKTVSSHKGGITMNTTVDDCPEDNSLQENTKHS</sequence>
<keyword evidence="5" id="KW-0472">Membrane</keyword>
<reference evidence="9" key="1">
    <citation type="journal article" date="2023" name="Science">
        <title>Genome structures resolve the early diversification of teleost fishes.</title>
        <authorList>
            <person name="Parey E."/>
            <person name="Louis A."/>
            <person name="Montfort J."/>
            <person name="Bouchez O."/>
            <person name="Roques C."/>
            <person name="Iampietro C."/>
            <person name="Lluch J."/>
            <person name="Castinel A."/>
            <person name="Donnadieu C."/>
            <person name="Desvignes T."/>
            <person name="Floi Bucao C."/>
            <person name="Jouanno E."/>
            <person name="Wen M."/>
            <person name="Mejri S."/>
            <person name="Dirks R."/>
            <person name="Jansen H."/>
            <person name="Henkel C."/>
            <person name="Chen W.J."/>
            <person name="Zahm M."/>
            <person name="Cabau C."/>
            <person name="Klopp C."/>
            <person name="Thompson A.W."/>
            <person name="Robinson-Rechavi M."/>
            <person name="Braasch I."/>
            <person name="Lecointre G."/>
            <person name="Bobe J."/>
            <person name="Postlethwait J.H."/>
            <person name="Berthelot C."/>
            <person name="Roest Crollius H."/>
            <person name="Guiguen Y."/>
        </authorList>
    </citation>
    <scope>NUCLEOTIDE SEQUENCE</scope>
    <source>
        <strain evidence="9">WJC10195</strain>
    </source>
</reference>
<comment type="subcellular location">
    <subcellularLocation>
        <location evidence="1">Cell membrane</location>
        <topology evidence="1">Lipid-anchor</topology>
        <topology evidence="1">GPI-anchor</topology>
    </subcellularLocation>
</comment>
<keyword evidence="2" id="KW-1003">Cell membrane</keyword>
<evidence type="ECO:0000256" key="7">
    <source>
        <dbReference type="ARBA" id="ARBA00023180"/>
    </source>
</evidence>
<evidence type="ECO:0000256" key="2">
    <source>
        <dbReference type="ARBA" id="ARBA00022475"/>
    </source>
</evidence>
<protein>
    <submittedName>
        <fullName evidence="9">Uncharacterized protein</fullName>
    </submittedName>
</protein>
<proteinExistence type="predicted"/>
<keyword evidence="4" id="KW-0732">Signal</keyword>
<dbReference type="EMBL" id="JAINUF010000001">
    <property type="protein sequence ID" value="KAJ8381746.1"/>
    <property type="molecule type" value="Genomic_DNA"/>
</dbReference>
<dbReference type="InterPro" id="IPR046354">
    <property type="entry name" value="SPACA4/Bouncer"/>
</dbReference>
<keyword evidence="7" id="KW-0325">Glycoprotein</keyword>
<evidence type="ECO:0000256" key="8">
    <source>
        <dbReference type="ARBA" id="ARBA00023288"/>
    </source>
</evidence>
<dbReference type="Proteomes" id="UP001152622">
    <property type="component" value="Chromosome 1"/>
</dbReference>
<keyword evidence="8" id="KW-0449">Lipoprotein</keyword>